<name>A0ABZ0SKD7_9MICO</name>
<keyword evidence="2" id="KW-0328">Glycosyltransferase</keyword>
<reference evidence="2 3" key="1">
    <citation type="submission" date="2023-11" db="EMBL/GenBank/DDBJ databases">
        <title>Genome sequence of Microbacterium rhizosphaerae KACC 19337.</title>
        <authorList>
            <person name="Choi H."/>
            <person name="Kim S."/>
            <person name="Kim Y."/>
            <person name="Kwon S.-W."/>
            <person name="Heo J."/>
        </authorList>
    </citation>
    <scope>NUCLEOTIDE SEQUENCE [LARGE SCALE GENOMIC DNA]</scope>
    <source>
        <strain evidence="2 3">KACC 19337</strain>
    </source>
</reference>
<dbReference type="CDD" id="cd06223">
    <property type="entry name" value="PRTases_typeI"/>
    <property type="match status" value="1"/>
</dbReference>
<dbReference type="InterPro" id="IPR029057">
    <property type="entry name" value="PRTase-like"/>
</dbReference>
<accession>A0ABZ0SKD7</accession>
<proteinExistence type="predicted"/>
<keyword evidence="3" id="KW-1185">Reference proteome</keyword>
<dbReference type="Pfam" id="PF00156">
    <property type="entry name" value="Pribosyltran"/>
    <property type="match status" value="1"/>
</dbReference>
<dbReference type="EMBL" id="CP139368">
    <property type="protein sequence ID" value="WPR88278.1"/>
    <property type="molecule type" value="Genomic_DNA"/>
</dbReference>
<dbReference type="Gene3D" id="3.40.50.2020">
    <property type="match status" value="1"/>
</dbReference>
<dbReference type="Gene3D" id="3.30.1310.20">
    <property type="entry name" value="PRTase-like"/>
    <property type="match status" value="1"/>
</dbReference>
<evidence type="ECO:0000259" key="1">
    <source>
        <dbReference type="Pfam" id="PF00156"/>
    </source>
</evidence>
<gene>
    <name evidence="2" type="ORF">SM116_10840</name>
</gene>
<protein>
    <submittedName>
        <fullName evidence="2">Phosphoribosyltransferase family protein</fullName>
    </submittedName>
</protein>
<dbReference type="GO" id="GO:0016757">
    <property type="term" value="F:glycosyltransferase activity"/>
    <property type="evidence" value="ECO:0007669"/>
    <property type="project" value="UniProtKB-KW"/>
</dbReference>
<organism evidence="2 3">
    <name type="scientific">Microbacterium rhizosphaerae</name>
    <dbReference type="NCBI Taxonomy" id="1678237"/>
    <lineage>
        <taxon>Bacteria</taxon>
        <taxon>Bacillati</taxon>
        <taxon>Actinomycetota</taxon>
        <taxon>Actinomycetes</taxon>
        <taxon>Micrococcales</taxon>
        <taxon>Microbacteriaceae</taxon>
        <taxon>Microbacterium</taxon>
    </lineage>
</organism>
<dbReference type="Proteomes" id="UP001323798">
    <property type="component" value="Chromosome"/>
</dbReference>
<dbReference type="SUPFAM" id="SSF53271">
    <property type="entry name" value="PRTase-like"/>
    <property type="match status" value="1"/>
</dbReference>
<sequence length="211" mass="22290">MFSDRKDAGQRLGRYLVDEGIRASVVLGLPRGGVPVAAEVASCLGLPLDVIVVRKLGLPYHPEVAMGAIGEDGVRIVDADLIRRLGVTTAQLEAVERRERQTLEARVASLRGSRPRLDLSGKTALIVDDGIATGATASAACAVARRFGAARVIVAAPVGARDAMHQVEGADRVICLRPPADFRAVGEYYRNFDPTTDAEVAAHLDAARVGS</sequence>
<feature type="domain" description="Phosphoribosyltransferase" evidence="1">
    <location>
        <begin position="79"/>
        <end position="164"/>
    </location>
</feature>
<dbReference type="RefSeq" id="WP_320940998.1">
    <property type="nucleotide sequence ID" value="NZ_BAABEU010000010.1"/>
</dbReference>
<keyword evidence="2" id="KW-0808">Transferase</keyword>
<dbReference type="InterPro" id="IPR000836">
    <property type="entry name" value="PRTase_dom"/>
</dbReference>
<evidence type="ECO:0000313" key="2">
    <source>
        <dbReference type="EMBL" id="WPR88278.1"/>
    </source>
</evidence>
<evidence type="ECO:0000313" key="3">
    <source>
        <dbReference type="Proteomes" id="UP001323798"/>
    </source>
</evidence>